<organism evidence="2 3">
    <name type="scientific">Streptomyces hainanensis</name>
    <dbReference type="NCBI Taxonomy" id="402648"/>
    <lineage>
        <taxon>Bacteria</taxon>
        <taxon>Bacillati</taxon>
        <taxon>Actinomycetota</taxon>
        <taxon>Actinomycetes</taxon>
        <taxon>Kitasatosporales</taxon>
        <taxon>Streptomycetaceae</taxon>
        <taxon>Streptomyces</taxon>
    </lineage>
</organism>
<feature type="transmembrane region" description="Helical" evidence="1">
    <location>
        <begin position="52"/>
        <end position="78"/>
    </location>
</feature>
<proteinExistence type="predicted"/>
<accession>A0A4R4THP0</accession>
<keyword evidence="1" id="KW-0812">Transmembrane</keyword>
<dbReference type="Proteomes" id="UP000295345">
    <property type="component" value="Unassembled WGS sequence"/>
</dbReference>
<evidence type="ECO:0000256" key="1">
    <source>
        <dbReference type="SAM" id="Phobius"/>
    </source>
</evidence>
<dbReference type="EMBL" id="SMKI01000059">
    <property type="protein sequence ID" value="TDC77201.1"/>
    <property type="molecule type" value="Genomic_DNA"/>
</dbReference>
<keyword evidence="1" id="KW-1133">Transmembrane helix</keyword>
<keyword evidence="3" id="KW-1185">Reference proteome</keyword>
<reference evidence="2 3" key="1">
    <citation type="submission" date="2019-03" db="EMBL/GenBank/DDBJ databases">
        <title>Draft genome sequences of novel Actinobacteria.</title>
        <authorList>
            <person name="Sahin N."/>
            <person name="Ay H."/>
            <person name="Saygin H."/>
        </authorList>
    </citation>
    <scope>NUCLEOTIDE SEQUENCE [LARGE SCALE GENOMIC DNA]</scope>
    <source>
        <strain evidence="2 3">DSM 41900</strain>
    </source>
</reference>
<keyword evidence="1" id="KW-0472">Membrane</keyword>
<name>A0A4R4THP0_9ACTN</name>
<gene>
    <name evidence="2" type="ORF">E1283_07975</name>
</gene>
<evidence type="ECO:0000313" key="2">
    <source>
        <dbReference type="EMBL" id="TDC77201.1"/>
    </source>
</evidence>
<dbReference type="OrthoDB" id="3388214at2"/>
<dbReference type="AlphaFoldDB" id="A0A4R4THP0"/>
<feature type="transmembrane region" description="Helical" evidence="1">
    <location>
        <begin position="90"/>
        <end position="114"/>
    </location>
</feature>
<comment type="caution">
    <text evidence="2">The sequence shown here is derived from an EMBL/GenBank/DDBJ whole genome shotgun (WGS) entry which is preliminary data.</text>
</comment>
<dbReference type="RefSeq" id="WP_132817202.1">
    <property type="nucleotide sequence ID" value="NZ_SMKI01000059.1"/>
</dbReference>
<evidence type="ECO:0000313" key="3">
    <source>
        <dbReference type="Proteomes" id="UP000295345"/>
    </source>
</evidence>
<protein>
    <submittedName>
        <fullName evidence="2">DUF1449 family protein</fullName>
    </submittedName>
</protein>
<sequence length="206" mass="21315">MGDFFDTATHFPAVVFTFPFVVVLAFWLFSLVFGVGASVADSAEPTADGAGGALSAIGLGGVPAAISVSLVIAVGWFAAMVGAELVEPAVGRALVVPAALLLGWLGARLLALLLRPVFMGERGVYHEDFVGRVCLVRTSTVTASFGQAEVTADDGGTAVIQVRAEGPEGEELTAGARALIFGYEPERAFFWVAPYDAGPAQNQPRG</sequence>
<feature type="transmembrane region" description="Helical" evidence="1">
    <location>
        <begin position="20"/>
        <end position="40"/>
    </location>
</feature>